<feature type="region of interest" description="Disordered" evidence="1">
    <location>
        <begin position="264"/>
        <end position="308"/>
    </location>
</feature>
<keyword evidence="3" id="KW-1185">Reference proteome</keyword>
<protein>
    <submittedName>
        <fullName evidence="2">Uncharacterized protein</fullName>
    </submittedName>
</protein>
<gene>
    <name evidence="2" type="ORF">SNE40_001130</name>
</gene>
<proteinExistence type="predicted"/>
<name>A0AAN8KIP8_PATCE</name>
<feature type="region of interest" description="Disordered" evidence="1">
    <location>
        <begin position="109"/>
        <end position="128"/>
    </location>
</feature>
<dbReference type="EMBL" id="JAZGQO010000001">
    <property type="protein sequence ID" value="KAK6195773.1"/>
    <property type="molecule type" value="Genomic_DNA"/>
</dbReference>
<reference evidence="2 3" key="1">
    <citation type="submission" date="2024-01" db="EMBL/GenBank/DDBJ databases">
        <title>The genome of the rayed Mediterranean limpet Patella caerulea (Linnaeus, 1758).</title>
        <authorList>
            <person name="Anh-Thu Weber A."/>
            <person name="Halstead-Nussloch G."/>
        </authorList>
    </citation>
    <scope>NUCLEOTIDE SEQUENCE [LARGE SCALE GENOMIC DNA]</scope>
    <source>
        <strain evidence="2">AATW-2023a</strain>
        <tissue evidence="2">Whole specimen</tissue>
    </source>
</reference>
<evidence type="ECO:0000313" key="2">
    <source>
        <dbReference type="EMBL" id="KAK6195773.1"/>
    </source>
</evidence>
<comment type="caution">
    <text evidence="2">The sequence shown here is derived from an EMBL/GenBank/DDBJ whole genome shotgun (WGS) entry which is preliminary data.</text>
</comment>
<evidence type="ECO:0000256" key="1">
    <source>
        <dbReference type="SAM" id="MobiDB-lite"/>
    </source>
</evidence>
<evidence type="ECO:0000313" key="3">
    <source>
        <dbReference type="Proteomes" id="UP001347796"/>
    </source>
</evidence>
<organism evidence="2 3">
    <name type="scientific">Patella caerulea</name>
    <name type="common">Rayed Mediterranean limpet</name>
    <dbReference type="NCBI Taxonomy" id="87958"/>
    <lineage>
        <taxon>Eukaryota</taxon>
        <taxon>Metazoa</taxon>
        <taxon>Spiralia</taxon>
        <taxon>Lophotrochozoa</taxon>
        <taxon>Mollusca</taxon>
        <taxon>Gastropoda</taxon>
        <taxon>Patellogastropoda</taxon>
        <taxon>Patelloidea</taxon>
        <taxon>Patellidae</taxon>
        <taxon>Patella</taxon>
    </lineage>
</organism>
<dbReference type="Proteomes" id="UP001347796">
    <property type="component" value="Unassembled WGS sequence"/>
</dbReference>
<dbReference type="AlphaFoldDB" id="A0AAN8KIP8"/>
<feature type="region of interest" description="Disordered" evidence="1">
    <location>
        <begin position="17"/>
        <end position="47"/>
    </location>
</feature>
<accession>A0AAN8KIP8</accession>
<sequence length="541" mass="60956">MTNKSYSAKKPRLRSVDLSFDTDDAEEKSKEYGSRSHSGQNGSKKYPLSIHSFEKGGEYQKKLAEDIDRLFKEEILLVRGSPTWVEEVHKESTNSGESPLFLHRLLSPRKSAQSNQNKIKRAASASGTRTITSDTELYYRPNRTHQYLSQTELRDQSLDDVNLKYGRPTRTTLLRARQRGNTPTVNAYDERKEQMKRADELKNSSILSSVKESYRNDSESLHSFLTGARYNGAHCVDIRSLSLYGIYMPRTDPTRYFINKASSFKESPAGPPDSPRSDRGFGINTPFRRRPMTAPGYGKRMPTPTQRRPCQAWADTDEMEELPIEVDNIDHIESTANEFRKPPKIAGMGSNRFSTGAGLPTVQGISVSKVGRQRIIRENISAPPSKRINVQDKEIVPNHPRDTKARPVLVDRSVKAPSVDTEGNLIYPNDVNEEIIEQENFDVILENPNCNETDAATADKKDETVNCSTSVNNEPSECTLKTVNSSPNLSQVINIPSDNEDEQFFITEKDIDTAREDEQNSISPKEQSDITDVIKVTIDQS</sequence>